<dbReference type="eggNOG" id="COG1538">
    <property type="taxonomic scope" value="Bacteria"/>
</dbReference>
<evidence type="ECO:0000313" key="5">
    <source>
        <dbReference type="Proteomes" id="UP000001887"/>
    </source>
</evidence>
<dbReference type="PANTHER" id="PTHR30203:SF31">
    <property type="entry name" value="RND EFFLUX SYSTEM, OUTER MEMBRANE LIPOPROTEIN, NODT"/>
    <property type="match status" value="1"/>
</dbReference>
<keyword evidence="2" id="KW-1134">Transmembrane beta strand</keyword>
<dbReference type="PANTHER" id="PTHR30203">
    <property type="entry name" value="OUTER MEMBRANE CATION EFFLUX PROTEIN"/>
    <property type="match status" value="1"/>
</dbReference>
<gene>
    <name evidence="4" type="ordered locus">Psta_1274</name>
</gene>
<keyword evidence="2" id="KW-0812">Transmembrane</keyword>
<keyword evidence="2" id="KW-0564">Palmitate</keyword>
<dbReference type="OrthoDB" id="9783163at2"/>
<name>D2QW77_PIRSD</name>
<dbReference type="NCBIfam" id="TIGR01845">
    <property type="entry name" value="outer_NodT"/>
    <property type="match status" value="1"/>
</dbReference>
<evidence type="ECO:0000313" key="4">
    <source>
        <dbReference type="EMBL" id="ADB15952.1"/>
    </source>
</evidence>
<dbReference type="Gene3D" id="2.20.200.10">
    <property type="entry name" value="Outer membrane efflux proteins (OEP)"/>
    <property type="match status" value="1"/>
</dbReference>
<dbReference type="Pfam" id="PF02321">
    <property type="entry name" value="OEP"/>
    <property type="match status" value="2"/>
</dbReference>
<dbReference type="SUPFAM" id="SSF56954">
    <property type="entry name" value="Outer membrane efflux proteins (OEP)"/>
    <property type="match status" value="1"/>
</dbReference>
<protein>
    <submittedName>
        <fullName evidence="4">RND efflux system, outer membrane lipoprotein, NodT family</fullName>
    </submittedName>
</protein>
<dbReference type="Proteomes" id="UP000001887">
    <property type="component" value="Chromosome"/>
</dbReference>
<dbReference type="Gene3D" id="1.20.1600.10">
    <property type="entry name" value="Outer membrane efflux proteins (OEP)"/>
    <property type="match status" value="1"/>
</dbReference>
<dbReference type="GO" id="GO:0015562">
    <property type="term" value="F:efflux transmembrane transporter activity"/>
    <property type="evidence" value="ECO:0007669"/>
    <property type="project" value="InterPro"/>
</dbReference>
<evidence type="ECO:0000256" key="2">
    <source>
        <dbReference type="RuleBase" id="RU362097"/>
    </source>
</evidence>
<dbReference type="KEGG" id="psl:Psta_1274"/>
<proteinExistence type="inferred from homology"/>
<feature type="compositionally biased region" description="Pro residues" evidence="3">
    <location>
        <begin position="529"/>
        <end position="541"/>
    </location>
</feature>
<dbReference type="InterPro" id="IPR010131">
    <property type="entry name" value="MdtP/NodT-like"/>
</dbReference>
<organism evidence="4 5">
    <name type="scientific">Pirellula staleyi (strain ATCC 27377 / DSM 6068 / ICPB 4128)</name>
    <name type="common">Pirella staleyi</name>
    <dbReference type="NCBI Taxonomy" id="530564"/>
    <lineage>
        <taxon>Bacteria</taxon>
        <taxon>Pseudomonadati</taxon>
        <taxon>Planctomycetota</taxon>
        <taxon>Planctomycetia</taxon>
        <taxon>Pirellulales</taxon>
        <taxon>Pirellulaceae</taxon>
        <taxon>Pirellula</taxon>
    </lineage>
</organism>
<dbReference type="EMBL" id="CP001848">
    <property type="protein sequence ID" value="ADB15952.1"/>
    <property type="molecule type" value="Genomic_DNA"/>
</dbReference>
<accession>D2QW77</accession>
<dbReference type="PROSITE" id="PS51257">
    <property type="entry name" value="PROKAR_LIPOPROTEIN"/>
    <property type="match status" value="1"/>
</dbReference>
<dbReference type="HOGENOM" id="CLU_012817_13_0_0"/>
<evidence type="ECO:0000256" key="3">
    <source>
        <dbReference type="SAM" id="MobiDB-lite"/>
    </source>
</evidence>
<feature type="region of interest" description="Disordered" evidence="3">
    <location>
        <begin position="522"/>
        <end position="541"/>
    </location>
</feature>
<evidence type="ECO:0000256" key="1">
    <source>
        <dbReference type="ARBA" id="ARBA00007613"/>
    </source>
</evidence>
<keyword evidence="2 4" id="KW-0449">Lipoprotein</keyword>
<comment type="subcellular location">
    <subcellularLocation>
        <location evidence="2">Cell membrane</location>
        <topology evidence="2">Lipid-anchor</topology>
    </subcellularLocation>
</comment>
<dbReference type="GO" id="GO:0005886">
    <property type="term" value="C:plasma membrane"/>
    <property type="evidence" value="ECO:0007669"/>
    <property type="project" value="UniProtKB-SubCell"/>
</dbReference>
<dbReference type="InterPro" id="IPR003423">
    <property type="entry name" value="OMP_efflux"/>
</dbReference>
<reference evidence="4 5" key="1">
    <citation type="journal article" date="2009" name="Stand. Genomic Sci.">
        <title>Complete genome sequence of Pirellula staleyi type strain (ATCC 27377).</title>
        <authorList>
            <person name="Clum A."/>
            <person name="Tindall B.J."/>
            <person name="Sikorski J."/>
            <person name="Ivanova N."/>
            <person name="Mavrommatis K."/>
            <person name="Lucas S."/>
            <person name="Glavina del Rio T."/>
            <person name="Nolan M."/>
            <person name="Chen F."/>
            <person name="Tice H."/>
            <person name="Pitluck S."/>
            <person name="Cheng J.F."/>
            <person name="Chertkov O."/>
            <person name="Brettin T."/>
            <person name="Han C."/>
            <person name="Detter J.C."/>
            <person name="Kuske C."/>
            <person name="Bruce D."/>
            <person name="Goodwin L."/>
            <person name="Ovchinikova G."/>
            <person name="Pati A."/>
            <person name="Mikhailova N."/>
            <person name="Chen A."/>
            <person name="Palaniappan K."/>
            <person name="Land M."/>
            <person name="Hauser L."/>
            <person name="Chang Y.J."/>
            <person name="Jeffries C.D."/>
            <person name="Chain P."/>
            <person name="Rohde M."/>
            <person name="Goker M."/>
            <person name="Bristow J."/>
            <person name="Eisen J.A."/>
            <person name="Markowitz V."/>
            <person name="Hugenholtz P."/>
            <person name="Kyrpides N.C."/>
            <person name="Klenk H.P."/>
            <person name="Lapidus A."/>
        </authorList>
    </citation>
    <scope>NUCLEOTIDE SEQUENCE [LARGE SCALE GENOMIC DNA]</scope>
    <source>
        <strain evidence="5">ATCC 27377 / DSM 6068 / ICPB 4128</strain>
    </source>
</reference>
<comment type="similarity">
    <text evidence="1 2">Belongs to the outer membrane factor (OMF) (TC 1.B.17) family.</text>
</comment>
<dbReference type="AlphaFoldDB" id="D2QW77"/>
<keyword evidence="5" id="KW-1185">Reference proteome</keyword>
<dbReference type="STRING" id="530564.Psta_1274"/>
<sequence precursor="true">MLSRSFNSCLVGLLLAVVLTTSSGCTGIGSYFRNGFKVGPNYAKPAAPVSNDWIDSYNPKVQRGEMLSADWWKVFNDKRLDAVIEIAYQQNISIREAGFRIAESQAMRSAVAGNLWPQSQQLTGDYARLQRSQQTATFPQGGALPPGLLVTNYDNWSLGGAIGWELDFWGRYRRSIEAADANLDASIEAYDDALVLLIAETASAYIDYRTFEQRIDYALTNIQQQKRSADIRVARKKAEAINSEIDAPQSLANLTRTEAAVHLLELAKRQTQNRLAVLLGMPPHDLSYILGPSRGVPKVGDTVTLDVPASLLRRRPDVRRAERLVAAQSEQIGIAQTDLYPTISINGALTMEASQFPNLFAPNAWQGSVGPGFRWNVLNYGRLRNLVSVQDAILEQRIAAYQQTVLVANEEAENAIVSFLRYQMQRDKLEESVGYAQEAVRVVNQKEDKGQVDYTQVFDLETLLVQQQDEYATSQGNVAKSMVQIYKAMGGGWEIRFRQPMPYAMPNMIERLPPPMMEMEEMEEMEPRPAVPPVPPVDELE</sequence>
<keyword evidence="2" id="KW-0472">Membrane</keyword>